<gene>
    <name evidence="7" type="ORF">RM780_12415</name>
</gene>
<dbReference type="Proteomes" id="UP001183388">
    <property type="component" value="Unassembled WGS sequence"/>
</dbReference>
<evidence type="ECO:0000256" key="5">
    <source>
        <dbReference type="ARBA" id="ARBA00023284"/>
    </source>
</evidence>
<evidence type="ECO:0000313" key="7">
    <source>
        <dbReference type="EMBL" id="MDT0307761.1"/>
    </source>
</evidence>
<organism evidence="7 8">
    <name type="scientific">Streptomyces boetiae</name>
    <dbReference type="NCBI Taxonomy" id="3075541"/>
    <lineage>
        <taxon>Bacteria</taxon>
        <taxon>Bacillati</taxon>
        <taxon>Actinomycetota</taxon>
        <taxon>Actinomycetes</taxon>
        <taxon>Kitasatosporales</taxon>
        <taxon>Streptomycetaceae</taxon>
        <taxon>Streptomyces</taxon>
    </lineage>
</organism>
<dbReference type="PANTHER" id="PTHR10681">
    <property type="entry name" value="THIOREDOXIN PEROXIDASE"/>
    <property type="match status" value="1"/>
</dbReference>
<evidence type="ECO:0000256" key="3">
    <source>
        <dbReference type="ARBA" id="ARBA00022862"/>
    </source>
</evidence>
<dbReference type="GO" id="GO:0004601">
    <property type="term" value="F:peroxidase activity"/>
    <property type="evidence" value="ECO:0007669"/>
    <property type="project" value="UniProtKB-KW"/>
</dbReference>
<reference evidence="8" key="1">
    <citation type="submission" date="2023-07" db="EMBL/GenBank/DDBJ databases">
        <title>30 novel species of actinomycetes from the DSMZ collection.</title>
        <authorList>
            <person name="Nouioui I."/>
        </authorList>
    </citation>
    <scope>NUCLEOTIDE SEQUENCE [LARGE SCALE GENOMIC DNA]</scope>
    <source>
        <strain evidence="8">DSM 44917</strain>
    </source>
</reference>
<keyword evidence="2 7" id="KW-0575">Peroxidase</keyword>
<accession>A0ABU2L864</accession>
<feature type="domain" description="Thioredoxin" evidence="6">
    <location>
        <begin position="2"/>
        <end position="160"/>
    </location>
</feature>
<protein>
    <submittedName>
        <fullName evidence="7">Peroxiredoxin</fullName>
        <ecNumber evidence="7">1.11.1.-</ecNumber>
    </submittedName>
</protein>
<keyword evidence="4 7" id="KW-0560">Oxidoreductase</keyword>
<dbReference type="CDD" id="cd03015">
    <property type="entry name" value="PRX_Typ2cys"/>
    <property type="match status" value="1"/>
</dbReference>
<dbReference type="InterPro" id="IPR000866">
    <property type="entry name" value="AhpC/TSA"/>
</dbReference>
<comment type="similarity">
    <text evidence="1">Belongs to the peroxiredoxin family. AhpC/Prx1 subfamily.</text>
</comment>
<dbReference type="EMBL" id="JAVREN010000014">
    <property type="protein sequence ID" value="MDT0307761.1"/>
    <property type="molecule type" value="Genomic_DNA"/>
</dbReference>
<name>A0ABU2L864_9ACTN</name>
<keyword evidence="5" id="KW-0676">Redox-active center</keyword>
<dbReference type="EC" id="1.11.1.-" evidence="7"/>
<proteinExistence type="inferred from homology"/>
<dbReference type="PROSITE" id="PS51352">
    <property type="entry name" value="THIOREDOXIN_2"/>
    <property type="match status" value="1"/>
</dbReference>
<evidence type="ECO:0000256" key="2">
    <source>
        <dbReference type="ARBA" id="ARBA00022559"/>
    </source>
</evidence>
<evidence type="ECO:0000256" key="1">
    <source>
        <dbReference type="ARBA" id="ARBA00009796"/>
    </source>
</evidence>
<evidence type="ECO:0000256" key="4">
    <source>
        <dbReference type="ARBA" id="ARBA00023002"/>
    </source>
</evidence>
<keyword evidence="3" id="KW-0049">Antioxidant</keyword>
<dbReference type="Gene3D" id="3.40.30.10">
    <property type="entry name" value="Glutaredoxin"/>
    <property type="match status" value="1"/>
</dbReference>
<dbReference type="InterPro" id="IPR036249">
    <property type="entry name" value="Thioredoxin-like_sf"/>
</dbReference>
<keyword evidence="8" id="KW-1185">Reference proteome</keyword>
<dbReference type="SUPFAM" id="SSF52833">
    <property type="entry name" value="Thioredoxin-like"/>
    <property type="match status" value="1"/>
</dbReference>
<comment type="caution">
    <text evidence="7">The sequence shown here is derived from an EMBL/GenBank/DDBJ whole genome shotgun (WGS) entry which is preliminary data.</text>
</comment>
<evidence type="ECO:0000313" key="8">
    <source>
        <dbReference type="Proteomes" id="UP001183388"/>
    </source>
</evidence>
<dbReference type="Pfam" id="PF00578">
    <property type="entry name" value="AhpC-TSA"/>
    <property type="match status" value="1"/>
</dbReference>
<dbReference type="InterPro" id="IPR013766">
    <property type="entry name" value="Thioredoxin_domain"/>
</dbReference>
<dbReference type="RefSeq" id="WP_311630709.1">
    <property type="nucleotide sequence ID" value="NZ_JAVREN010000014.1"/>
</dbReference>
<sequence length="186" mass="20433">MLTVGDAFPEFELTACVSLESGREFSTISHKTYEGDWKVYFAWPLDFTFVCPTELTGFGELHTDFADRGAHIVGFSLDSEFTHHAWRRSHPGLRGLPFPMMADIRRELCSALGILGRDGVPMRAAFLVDPADVIRFAMVTDGSVGRNPQEVLRALDALQTGGLCPASWTRGEETLDPDALLAAVEA</sequence>
<dbReference type="PANTHER" id="PTHR10681:SF121">
    <property type="entry name" value="ALKYL HYDROPEROXIDE REDUCTASE C"/>
    <property type="match status" value="1"/>
</dbReference>
<dbReference type="InterPro" id="IPR050217">
    <property type="entry name" value="Peroxiredoxin"/>
</dbReference>
<dbReference type="PIRSF" id="PIRSF000239">
    <property type="entry name" value="AHPC"/>
    <property type="match status" value="1"/>
</dbReference>
<evidence type="ECO:0000259" key="6">
    <source>
        <dbReference type="PROSITE" id="PS51352"/>
    </source>
</evidence>
<dbReference type="InterPro" id="IPR024706">
    <property type="entry name" value="Peroxiredoxin_AhpC-typ"/>
</dbReference>